<dbReference type="SUPFAM" id="SSF47781">
    <property type="entry name" value="RuvA domain 2-like"/>
    <property type="match status" value="1"/>
</dbReference>
<keyword evidence="2" id="KW-0472">Membrane</keyword>
<feature type="region of interest" description="Disordered" evidence="1">
    <location>
        <begin position="117"/>
        <end position="143"/>
    </location>
</feature>
<dbReference type="Pfam" id="PF10531">
    <property type="entry name" value="SLBB"/>
    <property type="match status" value="1"/>
</dbReference>
<evidence type="ECO:0000256" key="1">
    <source>
        <dbReference type="SAM" id="MobiDB-lite"/>
    </source>
</evidence>
<feature type="domain" description="Helix-hairpin-helix DNA-binding motif class 1" evidence="3">
    <location>
        <begin position="150"/>
        <end position="169"/>
    </location>
</feature>
<dbReference type="Gene3D" id="3.10.560.10">
    <property type="entry name" value="Outer membrane lipoprotein wza domain like"/>
    <property type="match status" value="1"/>
</dbReference>
<dbReference type="Proteomes" id="UP001054811">
    <property type="component" value="Chromosome"/>
</dbReference>
<dbReference type="InterPro" id="IPR019554">
    <property type="entry name" value="Soluble_ligand-bd"/>
</dbReference>
<feature type="transmembrane region" description="Helical" evidence="2">
    <location>
        <begin position="16"/>
        <end position="38"/>
    </location>
</feature>
<name>A0ABY5NJH1_9MICO</name>
<sequence>MSPSETEQRLPARRRLGLGAVVVVALAALAVTVGIGILRGQGAPADVVAVTSTPVATPNAAELYVHVSGAVREPGLYVVPAGSRLVDAVAAAGGFAKDAARDAVNLARTVSDGEQIAVPRKGEETAPAAGPGGGTGPGGGKVNLNTADEAALDTLPRIGPAIAQRIIQWREDNGRFTSVEDLLAVPGIGEKMLASLRDLVTV</sequence>
<dbReference type="NCBIfam" id="TIGR00426">
    <property type="entry name" value="competence protein ComEA helix-hairpin-helix repeat region"/>
    <property type="match status" value="1"/>
</dbReference>
<dbReference type="PANTHER" id="PTHR21180:SF32">
    <property type="entry name" value="ENDONUCLEASE_EXONUCLEASE_PHOSPHATASE FAMILY DOMAIN-CONTAINING PROTEIN 1"/>
    <property type="match status" value="1"/>
</dbReference>
<evidence type="ECO:0000256" key="2">
    <source>
        <dbReference type="SAM" id="Phobius"/>
    </source>
</evidence>
<dbReference type="Pfam" id="PF12836">
    <property type="entry name" value="HHH_3"/>
    <property type="match status" value="1"/>
</dbReference>
<keyword evidence="5" id="KW-1185">Reference proteome</keyword>
<organism evidence="4 5">
    <name type="scientific">Microbacterium elymi</name>
    <dbReference type="NCBI Taxonomy" id="2909587"/>
    <lineage>
        <taxon>Bacteria</taxon>
        <taxon>Bacillati</taxon>
        <taxon>Actinomycetota</taxon>
        <taxon>Actinomycetes</taxon>
        <taxon>Micrococcales</taxon>
        <taxon>Microbacteriaceae</taxon>
        <taxon>Microbacterium</taxon>
    </lineage>
</organism>
<dbReference type="RefSeq" id="WP_259611894.1">
    <property type="nucleotide sequence ID" value="NZ_CP091139.2"/>
</dbReference>
<evidence type="ECO:0000313" key="5">
    <source>
        <dbReference type="Proteomes" id="UP001054811"/>
    </source>
</evidence>
<dbReference type="InterPro" id="IPR003583">
    <property type="entry name" value="Hlx-hairpin-Hlx_DNA-bd_motif"/>
</dbReference>
<dbReference type="InterPro" id="IPR010994">
    <property type="entry name" value="RuvA_2-like"/>
</dbReference>
<dbReference type="PANTHER" id="PTHR21180">
    <property type="entry name" value="ENDONUCLEASE/EXONUCLEASE/PHOSPHATASE FAMILY DOMAIN-CONTAINING PROTEIN 1"/>
    <property type="match status" value="1"/>
</dbReference>
<feature type="compositionally biased region" description="Gly residues" evidence="1">
    <location>
        <begin position="130"/>
        <end position="141"/>
    </location>
</feature>
<keyword evidence="2" id="KW-0812">Transmembrane</keyword>
<keyword evidence="2" id="KW-1133">Transmembrane helix</keyword>
<reference evidence="4" key="1">
    <citation type="submission" date="2022-01" db="EMBL/GenBank/DDBJ databases">
        <title>Microbacterium eymi and Microbacterium rhizovicinus sp. nov., isolated from the rhizospheric soil of Elymus tsukushiensis, a plant native to the Dokdo Islands, Republic of Korea.</title>
        <authorList>
            <person name="Hwang Y.J."/>
        </authorList>
    </citation>
    <scope>NUCLEOTIDE SEQUENCE</scope>
    <source>
        <strain evidence="4">KUDC0405</strain>
    </source>
</reference>
<protein>
    <submittedName>
        <fullName evidence="4">Helix-hairpin-helix domain-containing protein</fullName>
    </submittedName>
</protein>
<feature type="domain" description="Helix-hairpin-helix DNA-binding motif class 1" evidence="3">
    <location>
        <begin position="180"/>
        <end position="199"/>
    </location>
</feature>
<accession>A0ABY5NJH1</accession>
<dbReference type="SMART" id="SM00278">
    <property type="entry name" value="HhH1"/>
    <property type="match status" value="2"/>
</dbReference>
<dbReference type="InterPro" id="IPR004509">
    <property type="entry name" value="Competence_ComEA_HhH"/>
</dbReference>
<dbReference type="EMBL" id="CP091139">
    <property type="protein sequence ID" value="UUT35317.1"/>
    <property type="molecule type" value="Genomic_DNA"/>
</dbReference>
<dbReference type="InterPro" id="IPR051675">
    <property type="entry name" value="Endo/Exo/Phosphatase_dom_1"/>
</dbReference>
<evidence type="ECO:0000313" key="4">
    <source>
        <dbReference type="EMBL" id="UUT35317.1"/>
    </source>
</evidence>
<evidence type="ECO:0000259" key="3">
    <source>
        <dbReference type="SMART" id="SM00278"/>
    </source>
</evidence>
<proteinExistence type="predicted"/>
<gene>
    <name evidence="4" type="ORF">L2X98_34705</name>
</gene>
<dbReference type="Gene3D" id="1.10.150.280">
    <property type="entry name" value="AF1531-like domain"/>
    <property type="match status" value="1"/>
</dbReference>